<name>A6J6T2_RAT</name>
<proteinExistence type="predicted"/>
<protein>
    <submittedName>
        <fullName evidence="1">RCG44174</fullName>
    </submittedName>
</protein>
<accession>A6J6T2</accession>
<dbReference type="Proteomes" id="UP000234681">
    <property type="component" value="Chromosome 17"/>
</dbReference>
<organism evidence="1 2">
    <name type="scientific">Rattus norvegicus</name>
    <name type="common">Rat</name>
    <dbReference type="NCBI Taxonomy" id="10116"/>
    <lineage>
        <taxon>Eukaryota</taxon>
        <taxon>Metazoa</taxon>
        <taxon>Chordata</taxon>
        <taxon>Craniata</taxon>
        <taxon>Vertebrata</taxon>
        <taxon>Euteleostomi</taxon>
        <taxon>Mammalia</taxon>
        <taxon>Eutheria</taxon>
        <taxon>Euarchontoglires</taxon>
        <taxon>Glires</taxon>
        <taxon>Rodentia</taxon>
        <taxon>Myomorpha</taxon>
        <taxon>Muroidea</taxon>
        <taxon>Muridae</taxon>
        <taxon>Murinae</taxon>
        <taxon>Rattus</taxon>
    </lineage>
</organism>
<feature type="non-terminal residue" evidence="1">
    <location>
        <position position="31"/>
    </location>
</feature>
<feature type="non-terminal residue" evidence="1">
    <location>
        <position position="1"/>
    </location>
</feature>
<evidence type="ECO:0000313" key="2">
    <source>
        <dbReference type="Proteomes" id="UP000234681"/>
    </source>
</evidence>
<gene>
    <name evidence="1" type="ORF">rCG_44174</name>
</gene>
<dbReference type="EMBL" id="CH473977">
    <property type="protein sequence ID" value="EDL98083.1"/>
    <property type="molecule type" value="Genomic_DNA"/>
</dbReference>
<dbReference type="AlphaFoldDB" id="A6J6T2"/>
<sequence length="31" mass="3414">RDPFLKEQCSLLSPARSCSGLSCSCTKSRRP</sequence>
<evidence type="ECO:0000313" key="1">
    <source>
        <dbReference type="EMBL" id="EDL98083.1"/>
    </source>
</evidence>
<reference evidence="2" key="1">
    <citation type="submission" date="2005-09" db="EMBL/GenBank/DDBJ databases">
        <authorList>
            <person name="Mural R.J."/>
            <person name="Li P.W."/>
            <person name="Adams M.D."/>
            <person name="Amanatides P.G."/>
            <person name="Baden-Tillson H."/>
            <person name="Barnstead M."/>
            <person name="Chin S.H."/>
            <person name="Dew I."/>
            <person name="Evans C.A."/>
            <person name="Ferriera S."/>
            <person name="Flanigan M."/>
            <person name="Fosler C."/>
            <person name="Glodek A."/>
            <person name="Gu Z."/>
            <person name="Holt R.A."/>
            <person name="Jennings D."/>
            <person name="Kraft C.L."/>
            <person name="Lu F."/>
            <person name="Nguyen T."/>
            <person name="Nusskern D.R."/>
            <person name="Pfannkoch C.M."/>
            <person name="Sitter C."/>
            <person name="Sutton G.G."/>
            <person name="Venter J.C."/>
            <person name="Wang Z."/>
            <person name="Woodage T."/>
            <person name="Zheng X.H."/>
            <person name="Zhong F."/>
        </authorList>
    </citation>
    <scope>NUCLEOTIDE SEQUENCE [LARGE SCALE GENOMIC DNA]</scope>
    <source>
        <strain>BN</strain>
        <strain evidence="2">Sprague-Dawley</strain>
    </source>
</reference>